<dbReference type="PROSITE" id="PS00856">
    <property type="entry name" value="GUANYLATE_KINASE_1"/>
    <property type="match status" value="1"/>
</dbReference>
<evidence type="ECO:0000256" key="7">
    <source>
        <dbReference type="ARBA" id="ARBA00022777"/>
    </source>
</evidence>
<dbReference type="RefSeq" id="WP_035277244.1">
    <property type="nucleotide sequence ID" value="NZ_CAUPFC010000002.1"/>
</dbReference>
<dbReference type="Pfam" id="PF00625">
    <property type="entry name" value="Guanylate_kin"/>
    <property type="match status" value="1"/>
</dbReference>
<comment type="subcellular location">
    <subcellularLocation>
        <location evidence="11">Cytoplasm</location>
    </subcellularLocation>
</comment>
<evidence type="ECO:0000256" key="9">
    <source>
        <dbReference type="ARBA" id="ARBA00030128"/>
    </source>
</evidence>
<evidence type="ECO:0000256" key="2">
    <source>
        <dbReference type="ARBA" id="ARBA00005790"/>
    </source>
</evidence>
<dbReference type="SMART" id="SM00072">
    <property type="entry name" value="GuKc"/>
    <property type="match status" value="1"/>
</dbReference>
<dbReference type="EMBL" id="JAWNFY010000001">
    <property type="protein sequence ID" value="MDY5145427.1"/>
    <property type="molecule type" value="Genomic_DNA"/>
</dbReference>
<protein>
    <recommendedName>
        <fullName evidence="4 11">Guanylate kinase</fullName>
        <ecNumber evidence="3 11">2.7.4.8</ecNumber>
    </recommendedName>
    <alternativeName>
        <fullName evidence="9 11">GMP kinase</fullName>
    </alternativeName>
</protein>
<dbReference type="Proteomes" id="UP001284901">
    <property type="component" value="Unassembled WGS sequence"/>
</dbReference>
<dbReference type="GeneID" id="92814144"/>
<comment type="catalytic activity">
    <reaction evidence="10 11">
        <text>GMP + ATP = GDP + ADP</text>
        <dbReference type="Rhea" id="RHEA:20780"/>
        <dbReference type="ChEBI" id="CHEBI:30616"/>
        <dbReference type="ChEBI" id="CHEBI:58115"/>
        <dbReference type="ChEBI" id="CHEBI:58189"/>
        <dbReference type="ChEBI" id="CHEBI:456216"/>
        <dbReference type="EC" id="2.7.4.8"/>
    </reaction>
</comment>
<keyword evidence="5 11" id="KW-0808">Transferase</keyword>
<sequence length="189" mass="20951">MTPEDHRRICVLAGPSGVGKGTVVAQLLEREPRIWLSISATTRAPRPGEREGESYFFVDDEHFDHLVESGEMLEWAVVHGKHRYGTPRQPVLEAYAAGKIPLLEIDLAGARQVRQSLPEAFQIFLAPPSFQELEARLRGRGTETEEAIERRLETARGELAAQGEFDAVVVNDTVARATGEILDLIAPTR</sequence>
<evidence type="ECO:0000256" key="6">
    <source>
        <dbReference type="ARBA" id="ARBA00022741"/>
    </source>
</evidence>
<dbReference type="GO" id="GO:0005829">
    <property type="term" value="C:cytosol"/>
    <property type="evidence" value="ECO:0007669"/>
    <property type="project" value="TreeGrafter"/>
</dbReference>
<evidence type="ECO:0000256" key="11">
    <source>
        <dbReference type="HAMAP-Rule" id="MF_00328"/>
    </source>
</evidence>
<dbReference type="Gene3D" id="3.30.63.10">
    <property type="entry name" value="Guanylate Kinase phosphate binding domain"/>
    <property type="match status" value="1"/>
</dbReference>
<evidence type="ECO:0000256" key="5">
    <source>
        <dbReference type="ARBA" id="ARBA00022679"/>
    </source>
</evidence>
<evidence type="ECO:0000313" key="15">
    <source>
        <dbReference type="Proteomes" id="UP001284901"/>
    </source>
</evidence>
<evidence type="ECO:0000313" key="13">
    <source>
        <dbReference type="EMBL" id="MDY5140044.1"/>
    </source>
</evidence>
<dbReference type="HAMAP" id="MF_00328">
    <property type="entry name" value="Guanylate_kinase"/>
    <property type="match status" value="1"/>
</dbReference>
<evidence type="ECO:0000259" key="12">
    <source>
        <dbReference type="PROSITE" id="PS50052"/>
    </source>
</evidence>
<dbReference type="NCBIfam" id="TIGR03263">
    <property type="entry name" value="guanyl_kin"/>
    <property type="match status" value="1"/>
</dbReference>
<evidence type="ECO:0000256" key="1">
    <source>
        <dbReference type="ARBA" id="ARBA00003531"/>
    </source>
</evidence>
<dbReference type="SUPFAM" id="SSF52540">
    <property type="entry name" value="P-loop containing nucleoside triphosphate hydrolases"/>
    <property type="match status" value="1"/>
</dbReference>
<dbReference type="EC" id="2.7.4.8" evidence="3 11"/>
<evidence type="ECO:0000313" key="14">
    <source>
        <dbReference type="EMBL" id="MDY5145427.1"/>
    </source>
</evidence>
<dbReference type="InterPro" id="IPR017665">
    <property type="entry name" value="Guanylate_kinase"/>
</dbReference>
<evidence type="ECO:0000256" key="3">
    <source>
        <dbReference type="ARBA" id="ARBA00012961"/>
    </source>
</evidence>
<dbReference type="GO" id="GO:0004385">
    <property type="term" value="F:GMP kinase activity"/>
    <property type="evidence" value="ECO:0007669"/>
    <property type="project" value="UniProtKB-UniRule"/>
</dbReference>
<accession>A0AAW9HAL5</accession>
<keyword evidence="15" id="KW-1185">Reference proteome</keyword>
<evidence type="ECO:0000256" key="4">
    <source>
        <dbReference type="ARBA" id="ARBA00016296"/>
    </source>
</evidence>
<comment type="caution">
    <text evidence="13">The sequence shown here is derived from an EMBL/GenBank/DDBJ whole genome shotgun (WGS) entry which is preliminary data.</text>
</comment>
<keyword evidence="6 11" id="KW-0547">Nucleotide-binding</keyword>
<organism evidence="13 16">
    <name type="scientific">Actinotignum timonense</name>
    <dbReference type="NCBI Taxonomy" id="1870995"/>
    <lineage>
        <taxon>Bacteria</taxon>
        <taxon>Bacillati</taxon>
        <taxon>Actinomycetota</taxon>
        <taxon>Actinomycetes</taxon>
        <taxon>Actinomycetales</taxon>
        <taxon>Actinomycetaceae</taxon>
        <taxon>Actinotignum</taxon>
    </lineage>
</organism>
<keyword evidence="11" id="KW-0963">Cytoplasm</keyword>
<dbReference type="PROSITE" id="PS50052">
    <property type="entry name" value="GUANYLATE_KINASE_2"/>
    <property type="match status" value="1"/>
</dbReference>
<reference evidence="13 15" key="1">
    <citation type="submission" date="2023-10" db="EMBL/GenBank/DDBJ databases">
        <title>Whole Genome based description of the genera Actinobaculum and Actinotignum reveals a complex phylogenetic relationship within the species included in the genus Actinotignum.</title>
        <authorList>
            <person name="Jensen C.S."/>
            <person name="Dargis R."/>
            <person name="Kemp M."/>
            <person name="Christensen J.J."/>
        </authorList>
    </citation>
    <scope>NUCLEOTIDE SEQUENCE</scope>
    <source>
        <strain evidence="14 15">SLA_B089</strain>
        <strain evidence="13">SLA_B245</strain>
    </source>
</reference>
<name>A0AAW9HAL5_9ACTO</name>
<dbReference type="CDD" id="cd00071">
    <property type="entry name" value="GMPK"/>
    <property type="match status" value="1"/>
</dbReference>
<dbReference type="InterPro" id="IPR020590">
    <property type="entry name" value="Guanylate_kinase_CS"/>
</dbReference>
<keyword evidence="7 11" id="KW-0418">Kinase</keyword>
<feature type="domain" description="Guanylate kinase-like" evidence="12">
    <location>
        <begin position="7"/>
        <end position="186"/>
    </location>
</feature>
<dbReference type="InterPro" id="IPR008145">
    <property type="entry name" value="GK/Ca_channel_bsu"/>
</dbReference>
<comment type="similarity">
    <text evidence="2 11">Belongs to the guanylate kinase family.</text>
</comment>
<dbReference type="FunFam" id="3.30.63.10:FF:000002">
    <property type="entry name" value="Guanylate kinase 1"/>
    <property type="match status" value="1"/>
</dbReference>
<proteinExistence type="inferred from homology"/>
<evidence type="ECO:0000313" key="16">
    <source>
        <dbReference type="Proteomes" id="UP001288320"/>
    </source>
</evidence>
<evidence type="ECO:0000256" key="10">
    <source>
        <dbReference type="ARBA" id="ARBA00048594"/>
    </source>
</evidence>
<dbReference type="Gene3D" id="3.40.50.300">
    <property type="entry name" value="P-loop containing nucleotide triphosphate hydrolases"/>
    <property type="match status" value="1"/>
</dbReference>
<dbReference type="EMBL" id="JAWNFV010000002">
    <property type="protein sequence ID" value="MDY5140044.1"/>
    <property type="molecule type" value="Genomic_DNA"/>
</dbReference>
<dbReference type="InterPro" id="IPR027417">
    <property type="entry name" value="P-loop_NTPase"/>
</dbReference>
<comment type="function">
    <text evidence="1 11">Essential for recycling GMP and indirectly, cGMP.</text>
</comment>
<dbReference type="AlphaFoldDB" id="A0AAW9HAL5"/>
<gene>
    <name evidence="11 13" type="primary">gmk</name>
    <name evidence="13" type="ORF">R6G74_01765</name>
    <name evidence="14" type="ORF">R6P33_00115</name>
</gene>
<evidence type="ECO:0000256" key="8">
    <source>
        <dbReference type="ARBA" id="ARBA00022840"/>
    </source>
</evidence>
<dbReference type="GO" id="GO:0005524">
    <property type="term" value="F:ATP binding"/>
    <property type="evidence" value="ECO:0007669"/>
    <property type="project" value="UniProtKB-UniRule"/>
</dbReference>
<dbReference type="Proteomes" id="UP001288320">
    <property type="component" value="Unassembled WGS sequence"/>
</dbReference>
<dbReference type="PANTHER" id="PTHR23117:SF13">
    <property type="entry name" value="GUANYLATE KINASE"/>
    <property type="match status" value="1"/>
</dbReference>
<dbReference type="PANTHER" id="PTHR23117">
    <property type="entry name" value="GUANYLATE KINASE-RELATED"/>
    <property type="match status" value="1"/>
</dbReference>
<dbReference type="InterPro" id="IPR008144">
    <property type="entry name" value="Guanylate_kin-like_dom"/>
</dbReference>
<keyword evidence="8 11" id="KW-0067">ATP-binding</keyword>
<feature type="binding site" evidence="11">
    <location>
        <begin position="14"/>
        <end position="21"/>
    </location>
    <ligand>
        <name>ATP</name>
        <dbReference type="ChEBI" id="CHEBI:30616"/>
    </ligand>
</feature>